<dbReference type="RefSeq" id="WP_101644804.1">
    <property type="nucleotide sequence ID" value="NZ_PGUY01000058.1"/>
</dbReference>
<gene>
    <name evidence="2" type="ORF">CUU66_18205</name>
</gene>
<name>A0A2N5M2F4_9BACI</name>
<comment type="caution">
    <text evidence="2">The sequence shown here is derived from an EMBL/GenBank/DDBJ whole genome shotgun (WGS) entry which is preliminary data.</text>
</comment>
<dbReference type="Pfam" id="PF14024">
    <property type="entry name" value="DUF4240"/>
    <property type="match status" value="1"/>
</dbReference>
<organism evidence="2 3">
    <name type="scientific">Peribacillus deserti</name>
    <dbReference type="NCBI Taxonomy" id="673318"/>
    <lineage>
        <taxon>Bacteria</taxon>
        <taxon>Bacillati</taxon>
        <taxon>Bacillota</taxon>
        <taxon>Bacilli</taxon>
        <taxon>Bacillales</taxon>
        <taxon>Bacillaceae</taxon>
        <taxon>Peribacillus</taxon>
    </lineage>
</organism>
<evidence type="ECO:0000313" key="3">
    <source>
        <dbReference type="Proteomes" id="UP000234748"/>
    </source>
</evidence>
<reference evidence="2 3" key="1">
    <citation type="submission" date="2017-11" db="EMBL/GenBank/DDBJ databases">
        <title>Comparitive Functional Genomics of Dry Heat Resistant strains isolated from the Viking Spacecraft.</title>
        <authorList>
            <person name="Seuylemezian A."/>
            <person name="Cooper K."/>
            <person name="Vaishampayan P."/>
        </authorList>
    </citation>
    <scope>NUCLEOTIDE SEQUENCE [LARGE SCALE GENOMIC DNA]</scope>
    <source>
        <strain evidence="2 3">V1-29</strain>
    </source>
</reference>
<dbReference type="AlphaFoldDB" id="A0A2N5M2F4"/>
<dbReference type="EMBL" id="PGUY01000058">
    <property type="protein sequence ID" value="PLT28531.1"/>
    <property type="molecule type" value="Genomic_DNA"/>
</dbReference>
<protein>
    <submittedName>
        <fullName evidence="2">Molybdenum metabolism regulator</fullName>
    </submittedName>
</protein>
<dbReference type="InterPro" id="IPR025334">
    <property type="entry name" value="DUF4240"/>
</dbReference>
<proteinExistence type="predicted"/>
<feature type="domain" description="DUF4240" evidence="1">
    <location>
        <begin position="1"/>
        <end position="127"/>
    </location>
</feature>
<dbReference type="OrthoDB" id="6200718at2"/>
<evidence type="ECO:0000259" key="1">
    <source>
        <dbReference type="Pfam" id="PF14024"/>
    </source>
</evidence>
<evidence type="ECO:0000313" key="2">
    <source>
        <dbReference type="EMBL" id="PLT28531.1"/>
    </source>
</evidence>
<accession>A0A2N5M2F4</accession>
<keyword evidence="3" id="KW-1185">Reference proteome</keyword>
<dbReference type="Proteomes" id="UP000234748">
    <property type="component" value="Unassembled WGS sequence"/>
</dbReference>
<sequence length="187" mass="22282">MNEKEFWSLIEKSKEQENQDEQNHWLMEQLTHKIETEIVDFGMIFETFMTQSYDQKLWGAAYVIMGGCSDDLFDYFRGWLIAQGEEIYKGVLNSPEILADYIPQDWHDEELMPDNEEILSVAQDAYTFKKTNSTEYDEAAADHFQEELDHRGASITREIEFEWEDDDDLSKMFPKLWKRFGEEPLEY</sequence>